<reference evidence="1" key="1">
    <citation type="submission" date="2023-10" db="EMBL/GenBank/DDBJ databases">
        <authorList>
            <person name="Chen Y."/>
            <person name="Shah S."/>
            <person name="Dougan E. K."/>
            <person name="Thang M."/>
            <person name="Chan C."/>
        </authorList>
    </citation>
    <scope>NUCLEOTIDE SEQUENCE [LARGE SCALE GENOMIC DNA]</scope>
</reference>
<dbReference type="EMBL" id="CAUYUJ010015518">
    <property type="protein sequence ID" value="CAK0855080.1"/>
    <property type="molecule type" value="Genomic_DNA"/>
</dbReference>
<sequence length="133" mass="14684">MDDISLVSQSPDASQGDLGMTKQFGASVGFSDNVSQRQKWSDADPVPKQIEHLGVRCVPVDPSIHIVPRTKWEKVETGICILATVPGSSLVRIRLACAYIRPLWPWASPVVVPPPTTYAKQLATTRWRTSTTW</sequence>
<protein>
    <submittedName>
        <fullName evidence="1">Uncharacterized protein</fullName>
    </submittedName>
</protein>
<dbReference type="Proteomes" id="UP001189429">
    <property type="component" value="Unassembled WGS sequence"/>
</dbReference>
<comment type="caution">
    <text evidence="1">The sequence shown here is derived from an EMBL/GenBank/DDBJ whole genome shotgun (WGS) entry which is preliminary data.</text>
</comment>
<keyword evidence="2" id="KW-1185">Reference proteome</keyword>
<evidence type="ECO:0000313" key="1">
    <source>
        <dbReference type="EMBL" id="CAK0855080.1"/>
    </source>
</evidence>
<name>A0ABN9U8Y6_9DINO</name>
<evidence type="ECO:0000313" key="2">
    <source>
        <dbReference type="Proteomes" id="UP001189429"/>
    </source>
</evidence>
<accession>A0ABN9U8Y6</accession>
<gene>
    <name evidence="1" type="ORF">PCOR1329_LOCUS45926</name>
</gene>
<organism evidence="1 2">
    <name type="scientific">Prorocentrum cordatum</name>
    <dbReference type="NCBI Taxonomy" id="2364126"/>
    <lineage>
        <taxon>Eukaryota</taxon>
        <taxon>Sar</taxon>
        <taxon>Alveolata</taxon>
        <taxon>Dinophyceae</taxon>
        <taxon>Prorocentrales</taxon>
        <taxon>Prorocentraceae</taxon>
        <taxon>Prorocentrum</taxon>
    </lineage>
</organism>
<proteinExistence type="predicted"/>